<evidence type="ECO:0008006" key="3">
    <source>
        <dbReference type="Google" id="ProtNLM"/>
    </source>
</evidence>
<dbReference type="EMBL" id="JRNR01000013">
    <property type="protein sequence ID" value="KGF50103.1"/>
    <property type="molecule type" value="Genomic_DNA"/>
</dbReference>
<evidence type="ECO:0000313" key="1">
    <source>
        <dbReference type="EMBL" id="KGF50103.1"/>
    </source>
</evidence>
<dbReference type="PIRSF" id="PIRSF028451">
    <property type="entry name" value="UCP028451"/>
    <property type="match status" value="1"/>
</dbReference>
<accession>A0A096ASP7</accession>
<protein>
    <recommendedName>
        <fullName evidence="3">TIGR02453 family protein</fullName>
    </recommendedName>
</protein>
<dbReference type="InterPro" id="IPR012808">
    <property type="entry name" value="CHP02453"/>
</dbReference>
<sequence length="236" mass="27522">MNTKIILDFLNKIAANNNREWFQDHKKEYDAAKKEFEEGVEAAIATLAAVDSEVAHLKVKDCTYRFYRDIRFSPDKSPYKRHFGAFICAKGRKALRGGYYIHLQPHNCLIAIGSYYLPTNILTSCRNEIMANIDQWRKIVEDGKFIKTFGYAGDGHWEDDNVTDKGFGLTALKTTPKGFPKDYEFPQYLRMKDYCCWVKVEDDFFAQKDWQEKLIEIVKLGKPMMDMMNSVIDDYE</sequence>
<dbReference type="PANTHER" id="PTHR36452">
    <property type="entry name" value="CHROMOSOME 12, WHOLE GENOME SHOTGUN SEQUENCE"/>
    <property type="match status" value="1"/>
</dbReference>
<dbReference type="AlphaFoldDB" id="A0A096ASP7"/>
<dbReference type="Proteomes" id="UP000029538">
    <property type="component" value="Unassembled WGS sequence"/>
</dbReference>
<reference evidence="1 2" key="1">
    <citation type="submission" date="2014-07" db="EMBL/GenBank/DDBJ databases">
        <authorList>
            <person name="McCorrison J."/>
            <person name="Sanka R."/>
            <person name="Torralba M."/>
            <person name="Gillis M."/>
            <person name="Haft D.H."/>
            <person name="Methe B."/>
            <person name="Sutton G."/>
            <person name="Nelson K.E."/>
        </authorList>
    </citation>
    <scope>NUCLEOTIDE SEQUENCE [LARGE SCALE GENOMIC DNA]</scope>
    <source>
        <strain evidence="1 2">DNF00882</strain>
    </source>
</reference>
<dbReference type="NCBIfam" id="TIGR02453">
    <property type="entry name" value="TIGR02453 family protein"/>
    <property type="match status" value="1"/>
</dbReference>
<dbReference type="InterPro" id="IPR015996">
    <property type="entry name" value="UCP028451"/>
</dbReference>
<dbReference type="RefSeq" id="WP_036882445.1">
    <property type="nucleotide sequence ID" value="NZ_JRNR01000013.1"/>
</dbReference>
<dbReference type="PANTHER" id="PTHR36452:SF1">
    <property type="entry name" value="DUF2461 DOMAIN-CONTAINING PROTEIN"/>
    <property type="match status" value="1"/>
</dbReference>
<gene>
    <name evidence="1" type="ORF">HMPREF0654_02555</name>
</gene>
<proteinExistence type="predicted"/>
<name>A0A096ASP7_9BACT</name>
<evidence type="ECO:0000313" key="2">
    <source>
        <dbReference type="Proteomes" id="UP000029538"/>
    </source>
</evidence>
<comment type="caution">
    <text evidence="1">The sequence shown here is derived from an EMBL/GenBank/DDBJ whole genome shotgun (WGS) entry which is preliminary data.</text>
</comment>
<organism evidence="1 2">
    <name type="scientific">Prevotella disiens DNF00882</name>
    <dbReference type="NCBI Taxonomy" id="1401075"/>
    <lineage>
        <taxon>Bacteria</taxon>
        <taxon>Pseudomonadati</taxon>
        <taxon>Bacteroidota</taxon>
        <taxon>Bacteroidia</taxon>
        <taxon>Bacteroidales</taxon>
        <taxon>Prevotellaceae</taxon>
        <taxon>Prevotella</taxon>
    </lineage>
</organism>
<dbReference type="Pfam" id="PF09365">
    <property type="entry name" value="DUF2461"/>
    <property type="match status" value="1"/>
</dbReference>